<organism evidence="2 3">
    <name type="scientific">Humisphaera borealis</name>
    <dbReference type="NCBI Taxonomy" id="2807512"/>
    <lineage>
        <taxon>Bacteria</taxon>
        <taxon>Pseudomonadati</taxon>
        <taxon>Planctomycetota</taxon>
        <taxon>Phycisphaerae</taxon>
        <taxon>Tepidisphaerales</taxon>
        <taxon>Tepidisphaeraceae</taxon>
        <taxon>Humisphaera</taxon>
    </lineage>
</organism>
<name>A0A7M2X538_9BACT</name>
<dbReference type="AlphaFoldDB" id="A0A7M2X538"/>
<gene>
    <name evidence="2" type="ORF">IPV69_11370</name>
</gene>
<dbReference type="NCBIfam" id="TIGR02595">
    <property type="entry name" value="PEP_CTERM"/>
    <property type="match status" value="1"/>
</dbReference>
<proteinExistence type="predicted"/>
<evidence type="ECO:0000313" key="2">
    <source>
        <dbReference type="EMBL" id="QOV91910.1"/>
    </source>
</evidence>
<feature type="domain" description="Ice-binding protein C-terminal" evidence="1">
    <location>
        <begin position="267"/>
        <end position="288"/>
    </location>
</feature>
<keyword evidence="3" id="KW-1185">Reference proteome</keyword>
<sequence>MGGDTVAGIRRFRHHRWLRHPWHHQWILCQQRHKQVQGGTADQNGVIQVTAIQLNANANLNVGSGGEVLGGFGTNGAIGINSRSSGTIRITGGTITGGPADRSSGAALSLGGTGPVFISGGDLMGGASGLGLENYGSGQVWITGGRFSTSSGAGGTSIFTTRFFNTTTNQAELGGVVTILGGQIESSVSGLRWGLGANPLGTIALFSQNDTPFLVNGVPMNHTSIPLMPGTNTISGTLYNGDVLDTTFYNDFSGTGVGGSILLNVGTVPEPSTMLILAFGVVALQRRRPGRR</sequence>
<protein>
    <submittedName>
        <fullName evidence="2">PEP-CTERM sorting domain-containing protein</fullName>
    </submittedName>
</protein>
<accession>A0A7M2X538</accession>
<dbReference type="RefSeq" id="WP_206295229.1">
    <property type="nucleotide sequence ID" value="NZ_CP063458.1"/>
</dbReference>
<dbReference type="EMBL" id="CP063458">
    <property type="protein sequence ID" value="QOV91910.1"/>
    <property type="molecule type" value="Genomic_DNA"/>
</dbReference>
<evidence type="ECO:0000313" key="3">
    <source>
        <dbReference type="Proteomes" id="UP000593765"/>
    </source>
</evidence>
<dbReference type="KEGG" id="hbs:IPV69_11370"/>
<dbReference type="Proteomes" id="UP000593765">
    <property type="component" value="Chromosome"/>
</dbReference>
<dbReference type="InterPro" id="IPR013424">
    <property type="entry name" value="Ice-binding_C"/>
</dbReference>
<reference evidence="2 3" key="1">
    <citation type="submission" date="2020-10" db="EMBL/GenBank/DDBJ databases">
        <title>Wide distribution of Phycisphaera-like planctomycetes from WD2101 soil group in peatlands and genome analysis of the first cultivated representative.</title>
        <authorList>
            <person name="Dedysh S.N."/>
            <person name="Beletsky A.V."/>
            <person name="Ivanova A."/>
            <person name="Kulichevskaya I.S."/>
            <person name="Suzina N.E."/>
            <person name="Philippov D.A."/>
            <person name="Rakitin A.L."/>
            <person name="Mardanov A.V."/>
            <person name="Ravin N.V."/>
        </authorList>
    </citation>
    <scope>NUCLEOTIDE SEQUENCE [LARGE SCALE GENOMIC DNA]</scope>
    <source>
        <strain evidence="2 3">M1803</strain>
    </source>
</reference>
<evidence type="ECO:0000259" key="1">
    <source>
        <dbReference type="Pfam" id="PF07589"/>
    </source>
</evidence>
<dbReference type="Pfam" id="PF07589">
    <property type="entry name" value="PEP-CTERM"/>
    <property type="match status" value="1"/>
</dbReference>